<dbReference type="AlphaFoldDB" id="A0A2B7ZN36"/>
<keyword evidence="6" id="KW-1185">Reference proteome</keyword>
<dbReference type="Gene3D" id="3.40.50.1580">
    <property type="entry name" value="Nucleoside phosphorylase domain"/>
    <property type="match status" value="2"/>
</dbReference>
<dbReference type="GO" id="GO:0003824">
    <property type="term" value="F:catalytic activity"/>
    <property type="evidence" value="ECO:0007669"/>
    <property type="project" value="InterPro"/>
</dbReference>
<comment type="caution">
    <text evidence="5">The sequence shown here is derived from an EMBL/GenBank/DDBJ whole genome shotgun (WGS) entry which is preliminary data.</text>
</comment>
<sequence length="852" mass="95518">MPDLQTYSVGWVCALPIEYAIAQAFLAEEHEFLECPPPYESICYTLERIGGHSVVILIYKTWTGYVADLPKHLNVSDGRIVKGSDLSFSRLPMRILSAVTTLRAIHQVESHQLKEAVVKAHEVYPKICEISKRPEPETDRLYQSHIVHPPENRGLNCALNCGDDPTSLVYRTSRSIEYDDTPTIHYGLIASTNRVMQHAAFRDILAAEHNILCFEMAAARIAEELPCLVICSICDYWDSHSNKEWQGYAAMVAAAYTKDLLYWLKPQQLEGERSIPEPTMFPEWAVDRVAKETDRIDRNSAFDKLFPENEAEYNLLMNQHEDERLTGTRTELLRQINDWAFSPQGKCLFWLRGMPGAGKSTESRTVVELFKENRHLAASFFFERQTWPMECHQAFTFIRQLMRRLPELIAVVRKTLHDDPDIAFKSLKEQFHKLLLQSLLSLNQLDQQPPTVVIVIDALDECEGDSNVQTIIQLLPLLKTDLSLGETSDPGARDITLFLKTRLSKIRTAQGLSPGWPGDTAVQALVTSSVPYFSAAVRVCRAVGNPRLDPWIVSPKSLNRSVKKNLPADVLISDSNRLLNIDSESPDGEIEVYTNSSMCDDSDIESIFSTGSTSSSQSSQSESTPIAISGLANLLMNNCELTLRYPMAISRLEEKRKLDVSKSAQVSTWIESLTGARLNFDADADESSAGSDSDSSDSPEQRSISTLEEVKEFMISTRAFPVLWKEFREWLEVKRKDSPKDSLKALNEENEESLAIYEGHTTLDPNIAEGDIDSRLTDVTKPGPFEKSPGDAAKLRGSSDSSTEEVVAEATDIEEMTGLASWWLGFMAIWAPCLIASLPLGLAHRLHLIQVI</sequence>
<accession>A0A2B7ZN36</accession>
<keyword evidence="3" id="KW-1133">Transmembrane helix</keyword>
<proteinExistence type="predicted"/>
<keyword evidence="1" id="KW-0677">Repeat</keyword>
<dbReference type="EMBL" id="PDND01000041">
    <property type="protein sequence ID" value="PGH34412.1"/>
    <property type="molecule type" value="Genomic_DNA"/>
</dbReference>
<gene>
    <name evidence="5" type="ORF">GX50_02780</name>
</gene>
<evidence type="ECO:0000313" key="5">
    <source>
        <dbReference type="EMBL" id="PGH34412.1"/>
    </source>
</evidence>
<evidence type="ECO:0000256" key="2">
    <source>
        <dbReference type="SAM" id="MobiDB-lite"/>
    </source>
</evidence>
<dbReference type="VEuPathDB" id="FungiDB:EMCG_09272"/>
<keyword evidence="3" id="KW-0812">Transmembrane</keyword>
<reference evidence="5 6" key="1">
    <citation type="submission" date="2017-10" db="EMBL/GenBank/DDBJ databases">
        <title>Comparative genomics in systemic dimorphic fungi from Ajellomycetaceae.</title>
        <authorList>
            <person name="Munoz J.F."/>
            <person name="Mcewen J.G."/>
            <person name="Clay O.K."/>
            <person name="Cuomo C.A."/>
        </authorList>
    </citation>
    <scope>NUCLEOTIDE SEQUENCE [LARGE SCALE GENOMIC DNA]</scope>
    <source>
        <strain evidence="5 6">UAMH4076</strain>
    </source>
</reference>
<keyword evidence="3" id="KW-0472">Membrane</keyword>
<evidence type="ECO:0000256" key="3">
    <source>
        <dbReference type="SAM" id="Phobius"/>
    </source>
</evidence>
<evidence type="ECO:0000256" key="1">
    <source>
        <dbReference type="ARBA" id="ARBA00022737"/>
    </source>
</evidence>
<dbReference type="VEuPathDB" id="FungiDB:EMCG_09273"/>
<dbReference type="InterPro" id="IPR035994">
    <property type="entry name" value="Nucleoside_phosphorylase_sf"/>
</dbReference>
<feature type="compositionally biased region" description="Low complexity" evidence="2">
    <location>
        <begin position="687"/>
        <end position="698"/>
    </location>
</feature>
<dbReference type="Pfam" id="PF24883">
    <property type="entry name" value="NPHP3_N"/>
    <property type="match status" value="1"/>
</dbReference>
<dbReference type="SUPFAM" id="SSF53167">
    <property type="entry name" value="Purine and uridine phosphorylases"/>
    <property type="match status" value="1"/>
</dbReference>
<dbReference type="InterPro" id="IPR056884">
    <property type="entry name" value="NPHP3-like_N"/>
</dbReference>
<dbReference type="Gene3D" id="3.40.50.300">
    <property type="entry name" value="P-loop containing nucleotide triphosphate hydrolases"/>
    <property type="match status" value="1"/>
</dbReference>
<dbReference type="PANTHER" id="PTHR46082">
    <property type="entry name" value="ATP/GTP-BINDING PROTEIN-RELATED"/>
    <property type="match status" value="1"/>
</dbReference>
<feature type="region of interest" description="Disordered" evidence="2">
    <location>
        <begin position="683"/>
        <end position="704"/>
    </location>
</feature>
<feature type="region of interest" description="Disordered" evidence="2">
    <location>
        <begin position="781"/>
        <end position="805"/>
    </location>
</feature>
<dbReference type="PANTHER" id="PTHR46082:SF11">
    <property type="entry name" value="AAA+ ATPASE DOMAIN-CONTAINING PROTEIN-RELATED"/>
    <property type="match status" value="1"/>
</dbReference>
<protein>
    <recommendedName>
        <fullName evidence="4">Nephrocystin 3-like N-terminal domain-containing protein</fullName>
    </recommendedName>
</protein>
<dbReference type="STRING" id="73230.A0A2B7ZN36"/>
<evidence type="ECO:0000313" key="6">
    <source>
        <dbReference type="Proteomes" id="UP000226031"/>
    </source>
</evidence>
<dbReference type="InterPro" id="IPR027417">
    <property type="entry name" value="P-loop_NTPase"/>
</dbReference>
<dbReference type="GO" id="GO:0009116">
    <property type="term" value="P:nucleoside metabolic process"/>
    <property type="evidence" value="ECO:0007669"/>
    <property type="project" value="InterPro"/>
</dbReference>
<feature type="transmembrane region" description="Helical" evidence="3">
    <location>
        <begin position="822"/>
        <end position="843"/>
    </location>
</feature>
<dbReference type="Proteomes" id="UP000226031">
    <property type="component" value="Unassembled WGS sequence"/>
</dbReference>
<name>A0A2B7ZN36_9EURO</name>
<evidence type="ECO:0000259" key="4">
    <source>
        <dbReference type="Pfam" id="PF24883"/>
    </source>
</evidence>
<organism evidence="5 6">
    <name type="scientific">[Emmonsia] crescens</name>
    <dbReference type="NCBI Taxonomy" id="73230"/>
    <lineage>
        <taxon>Eukaryota</taxon>
        <taxon>Fungi</taxon>
        <taxon>Dikarya</taxon>
        <taxon>Ascomycota</taxon>
        <taxon>Pezizomycotina</taxon>
        <taxon>Eurotiomycetes</taxon>
        <taxon>Eurotiomycetidae</taxon>
        <taxon>Onygenales</taxon>
        <taxon>Ajellomycetaceae</taxon>
        <taxon>Emergomyces</taxon>
    </lineage>
</organism>
<dbReference type="InterPro" id="IPR053137">
    <property type="entry name" value="NLR-like"/>
</dbReference>
<feature type="domain" description="Nephrocystin 3-like N-terminal" evidence="4">
    <location>
        <begin position="334"/>
        <end position="475"/>
    </location>
</feature>